<keyword evidence="12 15" id="KW-0456">Lyase</keyword>
<feature type="domain" description="Anthranilate synthase component I N-terminal" evidence="17">
    <location>
        <begin position="19"/>
        <end position="156"/>
    </location>
</feature>
<evidence type="ECO:0000256" key="5">
    <source>
        <dbReference type="ARBA" id="ARBA00012266"/>
    </source>
</evidence>
<keyword evidence="19" id="KW-1185">Reference proteome</keyword>
<dbReference type="PRINTS" id="PR00095">
    <property type="entry name" value="ANTSNTHASEI"/>
</dbReference>
<dbReference type="EMBL" id="JBDIML010000002">
    <property type="protein sequence ID" value="MEN2767058.1"/>
    <property type="molecule type" value="Genomic_DNA"/>
</dbReference>
<reference evidence="18 19" key="1">
    <citation type="submission" date="2024-05" db="EMBL/GenBank/DDBJ databases">
        <authorList>
            <person name="Haq I."/>
            <person name="Ullah Z."/>
            <person name="Ahmad R."/>
            <person name="Li M."/>
            <person name="Tong Y."/>
        </authorList>
    </citation>
    <scope>NUCLEOTIDE SEQUENCE [LARGE SCALE GENOMIC DNA]</scope>
    <source>
        <strain evidence="18 19">16A2E</strain>
    </source>
</reference>
<comment type="function">
    <text evidence="13 15">Part of a heterotetrameric complex that catalyzes the two-step biosynthesis of anthranilate, an intermediate in the biosynthesis of L-tryptophan. In the first step, the glutamine-binding beta subunit (TrpG) of anthranilate synthase (AS) provides the glutamine amidotransferase activity which generates ammonia as a substrate that, along with chorismate, is used in the second step, catalyzed by the large alpha subunit of AS (TrpE) to produce anthranilate. In the absence of TrpG, TrpE can synthesize anthranilate directly from chorismate and high concentrations of ammonia.</text>
</comment>
<evidence type="ECO:0000256" key="1">
    <source>
        <dbReference type="ARBA" id="ARBA00001946"/>
    </source>
</evidence>
<evidence type="ECO:0000313" key="18">
    <source>
        <dbReference type="EMBL" id="MEN2767058.1"/>
    </source>
</evidence>
<dbReference type="InterPro" id="IPR005256">
    <property type="entry name" value="Anth_synth_I_PabB"/>
</dbReference>
<name>A0ABU9XHS4_9BACI</name>
<keyword evidence="7 15" id="KW-0028">Amino-acid biosynthesis</keyword>
<comment type="cofactor">
    <cofactor evidence="1 15">
        <name>Mg(2+)</name>
        <dbReference type="ChEBI" id="CHEBI:18420"/>
    </cofactor>
</comment>
<dbReference type="InterPro" id="IPR019999">
    <property type="entry name" value="Anth_synth_I-like"/>
</dbReference>
<evidence type="ECO:0000256" key="4">
    <source>
        <dbReference type="ARBA" id="ARBA00011575"/>
    </source>
</evidence>
<evidence type="ECO:0000256" key="6">
    <source>
        <dbReference type="ARBA" id="ARBA00020653"/>
    </source>
</evidence>
<evidence type="ECO:0000256" key="12">
    <source>
        <dbReference type="ARBA" id="ARBA00023239"/>
    </source>
</evidence>
<comment type="similarity">
    <text evidence="3 15">Belongs to the anthranilate synthase component I family.</text>
</comment>
<dbReference type="InterPro" id="IPR006805">
    <property type="entry name" value="Anth_synth_I_N"/>
</dbReference>
<evidence type="ECO:0000256" key="11">
    <source>
        <dbReference type="ARBA" id="ARBA00023141"/>
    </source>
</evidence>
<comment type="caution">
    <text evidence="18">The sequence shown here is derived from an EMBL/GenBank/DDBJ whole genome shotgun (WGS) entry which is preliminary data.</text>
</comment>
<dbReference type="Pfam" id="PF04715">
    <property type="entry name" value="Anth_synt_I_N"/>
    <property type="match status" value="1"/>
</dbReference>
<dbReference type="Pfam" id="PF00425">
    <property type="entry name" value="Chorismate_bind"/>
    <property type="match status" value="1"/>
</dbReference>
<dbReference type="InterPro" id="IPR005801">
    <property type="entry name" value="ADC_synthase"/>
</dbReference>
<comment type="subunit">
    <text evidence="4 15">Heterotetramer consisting of two non-identical subunits: a beta subunit (TrpG) and a large alpha subunit (TrpE).</text>
</comment>
<keyword evidence="11 15" id="KW-0057">Aromatic amino acid biosynthesis</keyword>
<proteinExistence type="inferred from homology"/>
<organism evidence="18 19">
    <name type="scientific">Ornithinibacillus xuwenensis</name>
    <dbReference type="NCBI Taxonomy" id="3144668"/>
    <lineage>
        <taxon>Bacteria</taxon>
        <taxon>Bacillati</taxon>
        <taxon>Bacillota</taxon>
        <taxon>Bacilli</taxon>
        <taxon>Bacillales</taxon>
        <taxon>Bacillaceae</taxon>
        <taxon>Ornithinibacillus</taxon>
    </lineage>
</organism>
<evidence type="ECO:0000256" key="8">
    <source>
        <dbReference type="ARBA" id="ARBA00022723"/>
    </source>
</evidence>
<evidence type="ECO:0000256" key="2">
    <source>
        <dbReference type="ARBA" id="ARBA00004873"/>
    </source>
</evidence>
<protein>
    <recommendedName>
        <fullName evidence="6 15">Anthranilate synthase component 1</fullName>
        <ecNumber evidence="5 15">4.1.3.27</ecNumber>
    </recommendedName>
</protein>
<dbReference type="Proteomes" id="UP001444625">
    <property type="component" value="Unassembled WGS sequence"/>
</dbReference>
<evidence type="ECO:0000259" key="17">
    <source>
        <dbReference type="Pfam" id="PF04715"/>
    </source>
</evidence>
<evidence type="ECO:0000259" key="16">
    <source>
        <dbReference type="Pfam" id="PF00425"/>
    </source>
</evidence>
<dbReference type="EC" id="4.1.3.27" evidence="5 15"/>
<evidence type="ECO:0000256" key="10">
    <source>
        <dbReference type="ARBA" id="ARBA00022842"/>
    </source>
</evidence>
<accession>A0ABU9XHS4</accession>
<evidence type="ECO:0000256" key="9">
    <source>
        <dbReference type="ARBA" id="ARBA00022822"/>
    </source>
</evidence>
<evidence type="ECO:0000256" key="14">
    <source>
        <dbReference type="ARBA" id="ARBA00047683"/>
    </source>
</evidence>
<sequence>MDSRVSKTISLKVKEIEGDTLTPITIFHRLQGKKKFLLESSRKHENTGRYSFIGSDPYLELRAFGEEYEIHRILEKSRTRQKGQILEIMQQQLGVPDEVLPFPFFGGGVGYIGYDVIRQYENIGKIPSDEMEMPDTHLMFYEKVAILDHQLQKIYVVVLNLSGTVSDGQLQHELNLMAEQLLTPSTQELTLEPVKVGAVTSNSSKETFTDMVKTAKEHIKKGDVFQVVLSQRLQAKMEGNAFSFYRNLRRTNPSPYMFYIDFDDYLLLGASPESLVSVRDNQVFTNPIAGTRKRGLTEEEDCKLEEDLLSDEKELAEHRMLVDLGRNDLGRVCEFGSVSLTKHLTVERYKHVMHIVSEVKGALRKDVSALDALLSCLPAGTVSGAPKIRAMQLINELEPTKRGVYAGAVGYVNVTGNLDFALAIRTMVVKSQTAYVQAGAGIVLDSVPEQEYEETLQKARALLEVKE</sequence>
<dbReference type="Gene3D" id="3.60.120.10">
    <property type="entry name" value="Anthranilate synthase"/>
    <property type="match status" value="1"/>
</dbReference>
<dbReference type="PANTHER" id="PTHR11236">
    <property type="entry name" value="AMINOBENZOATE/ANTHRANILATE SYNTHASE"/>
    <property type="match status" value="1"/>
</dbReference>
<dbReference type="SUPFAM" id="SSF56322">
    <property type="entry name" value="ADC synthase"/>
    <property type="match status" value="1"/>
</dbReference>
<keyword evidence="10 15" id="KW-0460">Magnesium</keyword>
<dbReference type="NCBIfam" id="TIGR00564">
    <property type="entry name" value="trpE_most"/>
    <property type="match status" value="1"/>
</dbReference>
<comment type="catalytic activity">
    <reaction evidence="14 15">
        <text>chorismate + L-glutamine = anthranilate + pyruvate + L-glutamate + H(+)</text>
        <dbReference type="Rhea" id="RHEA:21732"/>
        <dbReference type="ChEBI" id="CHEBI:15361"/>
        <dbReference type="ChEBI" id="CHEBI:15378"/>
        <dbReference type="ChEBI" id="CHEBI:16567"/>
        <dbReference type="ChEBI" id="CHEBI:29748"/>
        <dbReference type="ChEBI" id="CHEBI:29985"/>
        <dbReference type="ChEBI" id="CHEBI:58359"/>
        <dbReference type="EC" id="4.1.3.27"/>
    </reaction>
</comment>
<dbReference type="PANTHER" id="PTHR11236:SF48">
    <property type="entry name" value="ISOCHORISMATE SYNTHASE MENF"/>
    <property type="match status" value="1"/>
</dbReference>
<evidence type="ECO:0000256" key="7">
    <source>
        <dbReference type="ARBA" id="ARBA00022605"/>
    </source>
</evidence>
<evidence type="ECO:0000313" key="19">
    <source>
        <dbReference type="Proteomes" id="UP001444625"/>
    </source>
</evidence>
<comment type="pathway">
    <text evidence="2 15">Amino-acid biosynthesis; L-tryptophan biosynthesis; L-tryptophan from chorismate: step 1/5.</text>
</comment>
<evidence type="ECO:0000256" key="3">
    <source>
        <dbReference type="ARBA" id="ARBA00009562"/>
    </source>
</evidence>
<gene>
    <name evidence="15 18" type="primary">trpE</name>
    <name evidence="18" type="ORF">ABC228_07655</name>
</gene>
<keyword evidence="8 15" id="KW-0479">Metal-binding</keyword>
<evidence type="ECO:0000256" key="15">
    <source>
        <dbReference type="RuleBase" id="RU364045"/>
    </source>
</evidence>
<dbReference type="InterPro" id="IPR015890">
    <property type="entry name" value="Chorismate_C"/>
</dbReference>
<keyword evidence="9 15" id="KW-0822">Tryptophan biosynthesis</keyword>
<feature type="domain" description="Chorismate-utilising enzyme C-terminal" evidence="16">
    <location>
        <begin position="205"/>
        <end position="458"/>
    </location>
</feature>
<dbReference type="GO" id="GO:0004049">
    <property type="term" value="F:anthranilate synthase activity"/>
    <property type="evidence" value="ECO:0007669"/>
    <property type="project" value="UniProtKB-EC"/>
</dbReference>
<evidence type="ECO:0000256" key="13">
    <source>
        <dbReference type="ARBA" id="ARBA00025634"/>
    </source>
</evidence>